<name>A0A0C9ZU71_9AGAM</name>
<accession>A0A0C9ZU71</accession>
<keyword evidence="2" id="KW-1185">Reference proteome</keyword>
<evidence type="ECO:0000313" key="2">
    <source>
        <dbReference type="Proteomes" id="UP000054018"/>
    </source>
</evidence>
<organism evidence="1 2">
    <name type="scientific">Pisolithus microcarpus 441</name>
    <dbReference type="NCBI Taxonomy" id="765257"/>
    <lineage>
        <taxon>Eukaryota</taxon>
        <taxon>Fungi</taxon>
        <taxon>Dikarya</taxon>
        <taxon>Basidiomycota</taxon>
        <taxon>Agaricomycotina</taxon>
        <taxon>Agaricomycetes</taxon>
        <taxon>Agaricomycetidae</taxon>
        <taxon>Boletales</taxon>
        <taxon>Sclerodermatineae</taxon>
        <taxon>Pisolithaceae</taxon>
        <taxon>Pisolithus</taxon>
    </lineage>
</organism>
<reference evidence="2" key="2">
    <citation type="submission" date="2015-01" db="EMBL/GenBank/DDBJ databases">
        <title>Evolutionary Origins and Diversification of the Mycorrhizal Mutualists.</title>
        <authorList>
            <consortium name="DOE Joint Genome Institute"/>
            <consortium name="Mycorrhizal Genomics Consortium"/>
            <person name="Kohler A."/>
            <person name="Kuo A."/>
            <person name="Nagy L.G."/>
            <person name="Floudas D."/>
            <person name="Copeland A."/>
            <person name="Barry K.W."/>
            <person name="Cichocki N."/>
            <person name="Veneault-Fourrey C."/>
            <person name="LaButti K."/>
            <person name="Lindquist E.A."/>
            <person name="Lipzen A."/>
            <person name="Lundell T."/>
            <person name="Morin E."/>
            <person name="Murat C."/>
            <person name="Riley R."/>
            <person name="Ohm R."/>
            <person name="Sun H."/>
            <person name="Tunlid A."/>
            <person name="Henrissat B."/>
            <person name="Grigoriev I.V."/>
            <person name="Hibbett D.S."/>
            <person name="Martin F."/>
        </authorList>
    </citation>
    <scope>NUCLEOTIDE SEQUENCE [LARGE SCALE GENOMIC DNA]</scope>
    <source>
        <strain evidence="2">441</strain>
    </source>
</reference>
<dbReference type="Proteomes" id="UP000054018">
    <property type="component" value="Unassembled WGS sequence"/>
</dbReference>
<dbReference type="AlphaFoldDB" id="A0A0C9ZU71"/>
<dbReference type="EMBL" id="KN833705">
    <property type="protein sequence ID" value="KIK25812.1"/>
    <property type="molecule type" value="Genomic_DNA"/>
</dbReference>
<protein>
    <submittedName>
        <fullName evidence="1">Uncharacterized protein</fullName>
    </submittedName>
</protein>
<evidence type="ECO:0000313" key="1">
    <source>
        <dbReference type="EMBL" id="KIK25812.1"/>
    </source>
</evidence>
<sequence length="59" mass="6734">MRSAIQLHTHNKRVKDELSRECVRCLKYGTQVRYIGQSATVPVPTYSQGLEACHCPLPY</sequence>
<dbReference type="HOGENOM" id="CLU_2961723_0_0_1"/>
<gene>
    <name evidence="1" type="ORF">PISMIDRAFT_676727</name>
</gene>
<reference evidence="1 2" key="1">
    <citation type="submission" date="2014-04" db="EMBL/GenBank/DDBJ databases">
        <authorList>
            <consortium name="DOE Joint Genome Institute"/>
            <person name="Kuo A."/>
            <person name="Kohler A."/>
            <person name="Costa M.D."/>
            <person name="Nagy L.G."/>
            <person name="Floudas D."/>
            <person name="Copeland A."/>
            <person name="Barry K.W."/>
            <person name="Cichocki N."/>
            <person name="Veneault-Fourrey C."/>
            <person name="LaButti K."/>
            <person name="Lindquist E.A."/>
            <person name="Lipzen A."/>
            <person name="Lundell T."/>
            <person name="Morin E."/>
            <person name="Murat C."/>
            <person name="Sun H."/>
            <person name="Tunlid A."/>
            <person name="Henrissat B."/>
            <person name="Grigoriev I.V."/>
            <person name="Hibbett D.S."/>
            <person name="Martin F."/>
            <person name="Nordberg H.P."/>
            <person name="Cantor M.N."/>
            <person name="Hua S.X."/>
        </authorList>
    </citation>
    <scope>NUCLEOTIDE SEQUENCE [LARGE SCALE GENOMIC DNA]</scope>
    <source>
        <strain evidence="1 2">441</strain>
    </source>
</reference>
<proteinExistence type="predicted"/>